<feature type="transmembrane region" description="Helical" evidence="1">
    <location>
        <begin position="44"/>
        <end position="70"/>
    </location>
</feature>
<accession>A0ABY6LTT5</accession>
<protein>
    <submittedName>
        <fullName evidence="2">Uncharacterized protein</fullName>
    </submittedName>
</protein>
<evidence type="ECO:0000313" key="2">
    <source>
        <dbReference type="EMBL" id="UYV84573.1"/>
    </source>
</evidence>
<evidence type="ECO:0000313" key="3">
    <source>
        <dbReference type="Proteomes" id="UP001235939"/>
    </source>
</evidence>
<name>A0ABY6LTT5_9ARAC</name>
<keyword evidence="1" id="KW-1133">Transmembrane helix</keyword>
<keyword evidence="1" id="KW-0472">Membrane</keyword>
<keyword evidence="1" id="KW-0812">Transmembrane</keyword>
<feature type="transmembrane region" description="Helical" evidence="1">
    <location>
        <begin position="82"/>
        <end position="100"/>
    </location>
</feature>
<organism evidence="2 3">
    <name type="scientific">Cordylochernes scorpioides</name>
    <dbReference type="NCBI Taxonomy" id="51811"/>
    <lineage>
        <taxon>Eukaryota</taxon>
        <taxon>Metazoa</taxon>
        <taxon>Ecdysozoa</taxon>
        <taxon>Arthropoda</taxon>
        <taxon>Chelicerata</taxon>
        <taxon>Arachnida</taxon>
        <taxon>Pseudoscorpiones</taxon>
        <taxon>Cheliferoidea</taxon>
        <taxon>Chernetidae</taxon>
        <taxon>Cordylochernes</taxon>
    </lineage>
</organism>
<sequence length="113" mass="11777">MPIVAAVIPFSEYHHIRSTTKSFSKPLRSIVGNMLVNYPKQCRVVGTLIFTVANFSAVVAGVVAASITALSTATSTTTGRFGTFKLAVAFFPAVVAASVISTSEFTTLSTAAS</sequence>
<proteinExistence type="predicted"/>
<gene>
    <name evidence="2" type="ORF">LAZ67_X002664</name>
</gene>
<keyword evidence="3" id="KW-1185">Reference proteome</keyword>
<dbReference type="EMBL" id="CP092886">
    <property type="protein sequence ID" value="UYV84573.1"/>
    <property type="molecule type" value="Genomic_DNA"/>
</dbReference>
<dbReference type="Proteomes" id="UP001235939">
    <property type="component" value="Chromosome X"/>
</dbReference>
<evidence type="ECO:0000256" key="1">
    <source>
        <dbReference type="SAM" id="Phobius"/>
    </source>
</evidence>
<reference evidence="2 3" key="1">
    <citation type="submission" date="2022-03" db="EMBL/GenBank/DDBJ databases">
        <title>A chromosomal length assembly of Cordylochernes scorpioides.</title>
        <authorList>
            <person name="Zeh D."/>
            <person name="Zeh J."/>
        </authorList>
    </citation>
    <scope>NUCLEOTIDE SEQUENCE [LARGE SCALE GENOMIC DNA]</scope>
    <source>
        <strain evidence="2">IN4F17</strain>
        <tissue evidence="2">Whole Body</tissue>
    </source>
</reference>